<organism evidence="3">
    <name type="scientific">Anisakis simplex</name>
    <name type="common">Herring worm</name>
    <dbReference type="NCBI Taxonomy" id="6269"/>
    <lineage>
        <taxon>Eukaryota</taxon>
        <taxon>Metazoa</taxon>
        <taxon>Ecdysozoa</taxon>
        <taxon>Nematoda</taxon>
        <taxon>Chromadorea</taxon>
        <taxon>Rhabditida</taxon>
        <taxon>Spirurina</taxon>
        <taxon>Ascaridomorpha</taxon>
        <taxon>Ascaridoidea</taxon>
        <taxon>Anisakidae</taxon>
        <taxon>Anisakis</taxon>
        <taxon>Anisakis simplex complex</taxon>
    </lineage>
</organism>
<gene>
    <name evidence="1" type="ORF">ASIM_LOCUS9933</name>
</gene>
<name>A0A0M3JR65_ANISI</name>
<protein>
    <submittedName>
        <fullName evidence="1 3">Uncharacterized protein</fullName>
    </submittedName>
</protein>
<reference evidence="3" key="1">
    <citation type="submission" date="2017-02" db="UniProtKB">
        <authorList>
            <consortium name="WormBaseParasite"/>
        </authorList>
    </citation>
    <scope>IDENTIFICATION</scope>
</reference>
<accession>A0A0M3JR65</accession>
<dbReference type="AlphaFoldDB" id="A0A0M3JR65"/>
<sequence length="115" mass="13273">MNAQNLLMDKMRLIVAERTRQIVTYRHERMDMLSSAHSAVTHQGINFIAPTAHDAEAYCFLVEKEIFESALKKLTLCKRNSIALENVHCNRNKKEANKETQRYGGNTEQINVYCD</sequence>
<dbReference type="Proteomes" id="UP000267096">
    <property type="component" value="Unassembled WGS sequence"/>
</dbReference>
<reference evidence="1 2" key="2">
    <citation type="submission" date="2018-11" db="EMBL/GenBank/DDBJ databases">
        <authorList>
            <consortium name="Pathogen Informatics"/>
        </authorList>
    </citation>
    <scope>NUCLEOTIDE SEQUENCE [LARGE SCALE GENOMIC DNA]</scope>
</reference>
<evidence type="ECO:0000313" key="1">
    <source>
        <dbReference type="EMBL" id="VDK42063.1"/>
    </source>
</evidence>
<evidence type="ECO:0000313" key="2">
    <source>
        <dbReference type="Proteomes" id="UP000267096"/>
    </source>
</evidence>
<dbReference type="EMBL" id="UYRR01030977">
    <property type="protein sequence ID" value="VDK42063.1"/>
    <property type="molecule type" value="Genomic_DNA"/>
</dbReference>
<keyword evidence="2" id="KW-1185">Reference proteome</keyword>
<dbReference type="WBParaSite" id="ASIM_0001020201-mRNA-1">
    <property type="protein sequence ID" value="ASIM_0001020201-mRNA-1"/>
    <property type="gene ID" value="ASIM_0001020201"/>
</dbReference>
<proteinExistence type="predicted"/>
<evidence type="ECO:0000313" key="3">
    <source>
        <dbReference type="WBParaSite" id="ASIM_0001020201-mRNA-1"/>
    </source>
</evidence>